<evidence type="ECO:0000256" key="4">
    <source>
        <dbReference type="ARBA" id="ARBA00022692"/>
    </source>
</evidence>
<evidence type="ECO:0000256" key="3">
    <source>
        <dbReference type="ARBA" id="ARBA00022679"/>
    </source>
</evidence>
<keyword evidence="4 7" id="KW-0812">Transmembrane</keyword>
<keyword evidence="6 7" id="KW-0472">Membrane</keyword>
<dbReference type="Pfam" id="PF01040">
    <property type="entry name" value="UbiA"/>
    <property type="match status" value="1"/>
</dbReference>
<feature type="transmembrane region" description="Helical" evidence="7">
    <location>
        <begin position="249"/>
        <end position="267"/>
    </location>
</feature>
<dbReference type="GO" id="GO:0004659">
    <property type="term" value="F:prenyltransferase activity"/>
    <property type="evidence" value="ECO:0007669"/>
    <property type="project" value="InterPro"/>
</dbReference>
<proteinExistence type="inferred from homology"/>
<name>A0A5N6PID1_9ASTR</name>
<keyword evidence="3" id="KW-0808">Transferase</keyword>
<dbReference type="InterPro" id="IPR044502">
    <property type="entry name" value="AtHST-like"/>
</dbReference>
<accession>A0A5N6PID1</accession>
<dbReference type="OrthoDB" id="1571856at2759"/>
<gene>
    <name evidence="8" type="ORF">E3N88_09205</name>
</gene>
<feature type="transmembrane region" description="Helical" evidence="7">
    <location>
        <begin position="116"/>
        <end position="136"/>
    </location>
</feature>
<feature type="transmembrane region" description="Helical" evidence="7">
    <location>
        <begin position="279"/>
        <end position="301"/>
    </location>
</feature>
<feature type="transmembrane region" description="Helical" evidence="7">
    <location>
        <begin position="327"/>
        <end position="347"/>
    </location>
</feature>
<keyword evidence="5 7" id="KW-1133">Transmembrane helix</keyword>
<evidence type="ECO:0000256" key="2">
    <source>
        <dbReference type="ARBA" id="ARBA00005985"/>
    </source>
</evidence>
<dbReference type="Gene3D" id="1.20.120.1780">
    <property type="entry name" value="UbiA prenyltransferase"/>
    <property type="match status" value="1"/>
</dbReference>
<comment type="subcellular location">
    <subcellularLocation>
        <location evidence="1">Plastid</location>
        <location evidence="1">Chloroplast membrane</location>
        <topology evidence="1">Multi-pass membrane protein</topology>
    </subcellularLocation>
</comment>
<evidence type="ECO:0000256" key="5">
    <source>
        <dbReference type="ARBA" id="ARBA00022989"/>
    </source>
</evidence>
<evidence type="ECO:0000313" key="8">
    <source>
        <dbReference type="EMBL" id="KAD6454499.1"/>
    </source>
</evidence>
<dbReference type="NCBIfam" id="NF009525">
    <property type="entry name" value="PRK12887.1"/>
    <property type="match status" value="1"/>
</dbReference>
<dbReference type="CDD" id="cd13960">
    <property type="entry name" value="PT_UbiA_HPT1"/>
    <property type="match status" value="1"/>
</dbReference>
<comment type="similarity">
    <text evidence="2">Belongs to the UbiA prenyltransferase family.</text>
</comment>
<dbReference type="GO" id="GO:0031969">
    <property type="term" value="C:chloroplast membrane"/>
    <property type="evidence" value="ECO:0007669"/>
    <property type="project" value="UniProtKB-SubCell"/>
</dbReference>
<dbReference type="Gene3D" id="1.10.357.140">
    <property type="entry name" value="UbiA prenyltransferase"/>
    <property type="match status" value="1"/>
</dbReference>
<evidence type="ECO:0000256" key="1">
    <source>
        <dbReference type="ARBA" id="ARBA00004508"/>
    </source>
</evidence>
<evidence type="ECO:0008006" key="10">
    <source>
        <dbReference type="Google" id="ProtNLM"/>
    </source>
</evidence>
<comment type="caution">
    <text evidence="8">The sequence shown here is derived from an EMBL/GenBank/DDBJ whole genome shotgun (WGS) entry which is preliminary data.</text>
</comment>
<dbReference type="PANTHER" id="PTHR43009:SF9">
    <property type="entry name" value="HOMOGENTISATE PHYTYLTRANSFERASE"/>
    <property type="match status" value="1"/>
</dbReference>
<dbReference type="Proteomes" id="UP000326396">
    <property type="component" value="Linkage Group LG12"/>
</dbReference>
<dbReference type="InterPro" id="IPR044878">
    <property type="entry name" value="UbiA_sf"/>
</dbReference>
<organism evidence="8 9">
    <name type="scientific">Mikania micrantha</name>
    <name type="common">bitter vine</name>
    <dbReference type="NCBI Taxonomy" id="192012"/>
    <lineage>
        <taxon>Eukaryota</taxon>
        <taxon>Viridiplantae</taxon>
        <taxon>Streptophyta</taxon>
        <taxon>Embryophyta</taxon>
        <taxon>Tracheophyta</taxon>
        <taxon>Spermatophyta</taxon>
        <taxon>Magnoliopsida</taxon>
        <taxon>eudicotyledons</taxon>
        <taxon>Gunneridae</taxon>
        <taxon>Pentapetalae</taxon>
        <taxon>asterids</taxon>
        <taxon>campanulids</taxon>
        <taxon>Asterales</taxon>
        <taxon>Asteraceae</taxon>
        <taxon>Asteroideae</taxon>
        <taxon>Heliantheae alliance</taxon>
        <taxon>Eupatorieae</taxon>
        <taxon>Mikania</taxon>
    </lineage>
</organism>
<sequence length="406" mass="45296">MASLTMGSVCKPTSLLFSGVVKSSSSIATTTGAQSSSFIRISNSDMNGSTTFQRRSCHNTDQSFYERFTPHQMMKHKFKLNATSTNNNPQFDAAEDIMINPIQNAIRFIDVLYRFIRPYAAVGTVLSVLSMSLLTVQKLSDFSPLFFLKLMQALVGGMFMQMYVCGFNQICDIELDKVNKPSLPLAAGELSMTTAIIVSSLSAIMSLSTAWIVGSPPLFWAFVGWFVVGTAYSANVLPLLRWKRFPFTAAFYMLIARALVVPIGYFLHMQNFVNGASTLLSRPILFAVGMLSAFSVSTIFFKDIPDIEGDRMHGIKSLAIKLGEKRMYWICIWILEIAYVAAAFVGATSPVTWSKYVTIISHLVMGTVLWIRAKSVDLKNMDAVQSMYMFLWQLFYAEYGLISLVR</sequence>
<evidence type="ECO:0000256" key="6">
    <source>
        <dbReference type="ARBA" id="ARBA00023136"/>
    </source>
</evidence>
<dbReference type="AlphaFoldDB" id="A0A5N6PID1"/>
<feature type="transmembrane region" description="Helical" evidence="7">
    <location>
        <begin position="383"/>
        <end position="402"/>
    </location>
</feature>
<dbReference type="InterPro" id="IPR000537">
    <property type="entry name" value="UbiA_prenyltransferase"/>
</dbReference>
<protein>
    <recommendedName>
        <fullName evidence="10">Homogentisate phytyltransferase</fullName>
    </recommendedName>
</protein>
<feature type="transmembrane region" description="Helical" evidence="7">
    <location>
        <begin position="218"/>
        <end position="237"/>
    </location>
</feature>
<feature type="transmembrane region" description="Helical" evidence="7">
    <location>
        <begin position="142"/>
        <end position="164"/>
    </location>
</feature>
<evidence type="ECO:0000256" key="7">
    <source>
        <dbReference type="SAM" id="Phobius"/>
    </source>
</evidence>
<feature type="transmembrane region" description="Helical" evidence="7">
    <location>
        <begin position="185"/>
        <end position="212"/>
    </location>
</feature>
<keyword evidence="9" id="KW-1185">Reference proteome</keyword>
<evidence type="ECO:0000313" key="9">
    <source>
        <dbReference type="Proteomes" id="UP000326396"/>
    </source>
</evidence>
<reference evidence="8 9" key="1">
    <citation type="submission" date="2019-05" db="EMBL/GenBank/DDBJ databases">
        <title>Mikania micrantha, genome provides insights into the molecular mechanism of rapid growth.</title>
        <authorList>
            <person name="Liu B."/>
        </authorList>
    </citation>
    <scope>NUCLEOTIDE SEQUENCE [LARGE SCALE GENOMIC DNA]</scope>
    <source>
        <strain evidence="8">NLD-2019</strain>
        <tissue evidence="8">Leaf</tissue>
    </source>
</reference>
<dbReference type="PANTHER" id="PTHR43009">
    <property type="entry name" value="HOMOGENTISATE SOLANESYLTRANSFERASE, CHLOROPLASTIC"/>
    <property type="match status" value="1"/>
</dbReference>
<dbReference type="EMBL" id="SZYD01000004">
    <property type="protein sequence ID" value="KAD6454499.1"/>
    <property type="molecule type" value="Genomic_DNA"/>
</dbReference>